<accession>A0ABZ2YPT1</accession>
<evidence type="ECO:0000313" key="3">
    <source>
        <dbReference type="Proteomes" id="UP001485459"/>
    </source>
</evidence>
<feature type="transmembrane region" description="Helical" evidence="1">
    <location>
        <begin position="105"/>
        <end position="123"/>
    </location>
</feature>
<dbReference type="Proteomes" id="UP001485459">
    <property type="component" value="Chromosome"/>
</dbReference>
<proteinExistence type="predicted"/>
<feature type="transmembrane region" description="Helical" evidence="1">
    <location>
        <begin position="48"/>
        <end position="66"/>
    </location>
</feature>
<evidence type="ECO:0000256" key="1">
    <source>
        <dbReference type="SAM" id="Phobius"/>
    </source>
</evidence>
<sequence length="131" mass="14331">MSKTAITGLVAVIIVIIGTFLPWVSIITGGQELVFTGLQTEGSSFGEPGKLSIFVAVLTGILFLIPKDWSPKINLFTSAFLVAWTFRNLLLYSRCEMGICPEQKAGLYICLAGAITAFICVLMHRRTFVKK</sequence>
<keyword evidence="1" id="KW-0812">Transmembrane</keyword>
<keyword evidence="3" id="KW-1185">Reference proteome</keyword>
<organism evidence="2 3">
    <name type="scientific">Chitinophaga pollutisoli</name>
    <dbReference type="NCBI Taxonomy" id="3133966"/>
    <lineage>
        <taxon>Bacteria</taxon>
        <taxon>Pseudomonadati</taxon>
        <taxon>Bacteroidota</taxon>
        <taxon>Chitinophagia</taxon>
        <taxon>Chitinophagales</taxon>
        <taxon>Chitinophagaceae</taxon>
        <taxon>Chitinophaga</taxon>
    </lineage>
</organism>
<dbReference type="EMBL" id="CP149822">
    <property type="protein sequence ID" value="WZN41382.1"/>
    <property type="molecule type" value="Genomic_DNA"/>
</dbReference>
<dbReference type="RefSeq" id="WP_341836234.1">
    <property type="nucleotide sequence ID" value="NZ_CP149822.1"/>
</dbReference>
<name>A0ABZ2YPT1_9BACT</name>
<keyword evidence="1" id="KW-0472">Membrane</keyword>
<reference evidence="3" key="1">
    <citation type="submission" date="2024-03" db="EMBL/GenBank/DDBJ databases">
        <title>Chitinophaga horti sp. nov., isolated from garden soil.</title>
        <authorList>
            <person name="Lee D.S."/>
            <person name="Han D.M."/>
            <person name="Baek J.H."/>
            <person name="Choi D.G."/>
            <person name="Jeon J.H."/>
            <person name="Jeon C.O."/>
        </authorList>
    </citation>
    <scope>NUCLEOTIDE SEQUENCE [LARGE SCALE GENOMIC DNA]</scope>
    <source>
        <strain evidence="3">GPA1</strain>
    </source>
</reference>
<keyword evidence="1" id="KW-1133">Transmembrane helix</keyword>
<feature type="transmembrane region" description="Helical" evidence="1">
    <location>
        <begin position="7"/>
        <end position="28"/>
    </location>
</feature>
<gene>
    <name evidence="2" type="ORF">WJU16_25790</name>
</gene>
<evidence type="ECO:0000313" key="2">
    <source>
        <dbReference type="EMBL" id="WZN41382.1"/>
    </source>
</evidence>
<feature type="transmembrane region" description="Helical" evidence="1">
    <location>
        <begin position="73"/>
        <end position="93"/>
    </location>
</feature>
<protein>
    <submittedName>
        <fullName evidence="2">Uncharacterized protein</fullName>
    </submittedName>
</protein>